<sequence>MTKANVARRARLVLAAMMSAVFACSGLVAGSAQADIDYDHLPATMSIPPEEYGNSVSVGTNSITVTYEYDVDGDPSTPDAPVPGAEFYLYQVADWDGKSTPMQEHLTLTPMYQWYEKEKDINITGQLNPTFTEEDKEEGCLSSMDATYACVSKYWANLNSTLFQTMKANTEFYPDSQKTEIERRNALYAVTDKHGQARFEGIGDGVYFVVSPIFANPMMVYSAQLVSLPNELPAKEKEHNIEIKAKPEAWKGDDPIHVKKVWKNDNAQTRPRSITVQLFLNLRDDNRNMLQLIDEVELNEDNDWEYTWSKLPDYQDFTVTEANVPDGYKVSVVEEGDGPNTKYFTLTNSKPGTPPKPTPTPTPTPAPSHSSERPAQTGANVAIIALVAVAACVLAVLLIIESRRVAKSKQ</sequence>
<keyword evidence="3" id="KW-0732">Signal</keyword>
<keyword evidence="2" id="KW-0812">Transmembrane</keyword>
<organism evidence="5 6">
    <name type="scientific">Bifidobacterium dolichotidis</name>
    <dbReference type="NCBI Taxonomy" id="2306976"/>
    <lineage>
        <taxon>Bacteria</taxon>
        <taxon>Bacillati</taxon>
        <taxon>Actinomycetota</taxon>
        <taxon>Actinomycetes</taxon>
        <taxon>Bifidobacteriales</taxon>
        <taxon>Bifidobacteriaceae</taxon>
        <taxon>Bifidobacterium</taxon>
    </lineage>
</organism>
<proteinExistence type="predicted"/>
<evidence type="ECO:0000313" key="5">
    <source>
        <dbReference type="EMBL" id="RSX55060.1"/>
    </source>
</evidence>
<name>A0A430FQF8_9BIFI</name>
<dbReference type="Pfam" id="PF05738">
    <property type="entry name" value="Cna_B"/>
    <property type="match status" value="1"/>
</dbReference>
<keyword evidence="2" id="KW-0472">Membrane</keyword>
<dbReference type="SUPFAM" id="SSF49478">
    <property type="entry name" value="Cna protein B-type domain"/>
    <property type="match status" value="1"/>
</dbReference>
<feature type="domain" description="CNA-B" evidence="4">
    <location>
        <begin position="256"/>
        <end position="348"/>
    </location>
</feature>
<evidence type="ECO:0000259" key="4">
    <source>
        <dbReference type="Pfam" id="PF05738"/>
    </source>
</evidence>
<dbReference type="PROSITE" id="PS51318">
    <property type="entry name" value="TAT"/>
    <property type="match status" value="1"/>
</dbReference>
<feature type="region of interest" description="Disordered" evidence="1">
    <location>
        <begin position="339"/>
        <end position="374"/>
    </location>
</feature>
<dbReference type="Gene3D" id="2.60.40.1140">
    <property type="entry name" value="Collagen-binding surface protein Cna, B-type domain"/>
    <property type="match status" value="1"/>
</dbReference>
<evidence type="ECO:0000256" key="1">
    <source>
        <dbReference type="SAM" id="MobiDB-lite"/>
    </source>
</evidence>
<dbReference type="AlphaFoldDB" id="A0A430FQF8"/>
<dbReference type="CDD" id="cd00222">
    <property type="entry name" value="CollagenBindB"/>
    <property type="match status" value="1"/>
</dbReference>
<dbReference type="Proteomes" id="UP000287609">
    <property type="component" value="Unassembled WGS sequence"/>
</dbReference>
<comment type="caution">
    <text evidence="5">The sequence shown here is derived from an EMBL/GenBank/DDBJ whole genome shotgun (WGS) entry which is preliminary data.</text>
</comment>
<feature type="transmembrane region" description="Helical" evidence="2">
    <location>
        <begin position="381"/>
        <end position="400"/>
    </location>
</feature>
<keyword evidence="6" id="KW-1185">Reference proteome</keyword>
<accession>A0A430FQF8</accession>
<dbReference type="PROSITE" id="PS51257">
    <property type="entry name" value="PROKAR_LIPOPROTEIN"/>
    <property type="match status" value="1"/>
</dbReference>
<feature type="signal peptide" evidence="3">
    <location>
        <begin position="1"/>
        <end position="34"/>
    </location>
</feature>
<evidence type="ECO:0000256" key="2">
    <source>
        <dbReference type="SAM" id="Phobius"/>
    </source>
</evidence>
<dbReference type="EMBL" id="QXGM01000002">
    <property type="protein sequence ID" value="RSX55060.1"/>
    <property type="molecule type" value="Genomic_DNA"/>
</dbReference>
<dbReference type="RefSeq" id="WP_164515885.1">
    <property type="nucleotide sequence ID" value="NZ_QXGM01000002.1"/>
</dbReference>
<feature type="compositionally biased region" description="Pro residues" evidence="1">
    <location>
        <begin position="352"/>
        <end position="366"/>
    </location>
</feature>
<reference evidence="5 6" key="1">
    <citation type="submission" date="2018-09" db="EMBL/GenBank/DDBJ databases">
        <title>Characterization of the phylogenetic diversity of five novel species belonging to the genus Bifidobacterium.</title>
        <authorList>
            <person name="Lugli G.A."/>
            <person name="Duranti S."/>
            <person name="Milani C."/>
        </authorList>
    </citation>
    <scope>NUCLEOTIDE SEQUENCE [LARGE SCALE GENOMIC DNA]</scope>
    <source>
        <strain evidence="5 6">2036B</strain>
    </source>
</reference>
<feature type="chain" id="PRO_5019475335" evidence="3">
    <location>
        <begin position="35"/>
        <end position="410"/>
    </location>
</feature>
<protein>
    <submittedName>
        <fullName evidence="5">Cna protein B-type domain-containing protein</fullName>
    </submittedName>
</protein>
<dbReference type="InterPro" id="IPR006311">
    <property type="entry name" value="TAT_signal"/>
</dbReference>
<gene>
    <name evidence="5" type="ORF">D2E26_1114</name>
</gene>
<evidence type="ECO:0000313" key="6">
    <source>
        <dbReference type="Proteomes" id="UP000287609"/>
    </source>
</evidence>
<evidence type="ECO:0000256" key="3">
    <source>
        <dbReference type="SAM" id="SignalP"/>
    </source>
</evidence>
<dbReference type="InterPro" id="IPR008454">
    <property type="entry name" value="Collagen-bd_Cna-like_B-typ_dom"/>
</dbReference>
<keyword evidence="2" id="KW-1133">Transmembrane helix</keyword>